<feature type="domain" description="Endolysin-like" evidence="5">
    <location>
        <begin position="5"/>
        <end position="174"/>
    </location>
</feature>
<dbReference type="PANTHER" id="PTHR34135">
    <property type="entry name" value="LYSOZYME"/>
    <property type="match status" value="1"/>
</dbReference>
<dbReference type="SUPFAM" id="SSF51445">
    <property type="entry name" value="(Trans)glycosidases"/>
    <property type="match status" value="1"/>
</dbReference>
<dbReference type="EMBL" id="CP146256">
    <property type="protein sequence ID" value="XAH75795.1"/>
    <property type="molecule type" value="Genomic_DNA"/>
</dbReference>
<keyword evidence="2" id="KW-0378">Hydrolase</keyword>
<dbReference type="Gene3D" id="3.20.20.80">
    <property type="entry name" value="Glycosidases"/>
    <property type="match status" value="1"/>
</dbReference>
<proteinExistence type="inferred from homology"/>
<keyword evidence="3" id="KW-0326">Glycosidase</keyword>
<comment type="similarity">
    <text evidence="1">Belongs to the glycosyl hydrolase 25 family.</text>
</comment>
<dbReference type="Gene3D" id="3.90.1720.10">
    <property type="entry name" value="endopeptidase domain like (from Nostoc punctiforme)"/>
    <property type="match status" value="1"/>
</dbReference>
<evidence type="ECO:0000313" key="6">
    <source>
        <dbReference type="EMBL" id="XAH75795.1"/>
    </source>
</evidence>
<dbReference type="PROSITE" id="PS51904">
    <property type="entry name" value="GLYCOSYL_HYDROL_F25_2"/>
    <property type="match status" value="1"/>
</dbReference>
<reference evidence="6 7" key="1">
    <citation type="submission" date="2024-02" db="EMBL/GenBank/DDBJ databases">
        <title>Bacterial strain from lacustrine sediment.</title>
        <authorList>
            <person name="Petit C."/>
            <person name="Fadhlaoui K."/>
        </authorList>
    </citation>
    <scope>NUCLEOTIDE SEQUENCE [LARGE SCALE GENOMIC DNA]</scope>
    <source>
        <strain evidence="6 7">IPX-CK</strain>
    </source>
</reference>
<dbReference type="InterPro" id="IPR018077">
    <property type="entry name" value="Glyco_hydro_fam25_subgr"/>
</dbReference>
<name>A0ABZ3F1V7_9FIRM</name>
<feature type="domain" description="SH3b" evidence="4">
    <location>
        <begin position="475"/>
        <end position="531"/>
    </location>
</feature>
<dbReference type="Pfam" id="PF08239">
    <property type="entry name" value="SH3_3"/>
    <property type="match status" value="1"/>
</dbReference>
<dbReference type="InterPro" id="IPR002053">
    <property type="entry name" value="Glyco_hydro_25"/>
</dbReference>
<dbReference type="RefSeq" id="WP_342759369.1">
    <property type="nucleotide sequence ID" value="NZ_CP146256.1"/>
</dbReference>
<dbReference type="Proteomes" id="UP001451571">
    <property type="component" value="Chromosome"/>
</dbReference>
<evidence type="ECO:0000259" key="4">
    <source>
        <dbReference type="Pfam" id="PF08239"/>
    </source>
</evidence>
<evidence type="ECO:0000256" key="1">
    <source>
        <dbReference type="ARBA" id="ARBA00010646"/>
    </source>
</evidence>
<dbReference type="SMART" id="SM00641">
    <property type="entry name" value="Glyco_25"/>
    <property type="match status" value="1"/>
</dbReference>
<protein>
    <submittedName>
        <fullName evidence="6">GH25 family lysozyme</fullName>
    </submittedName>
</protein>
<evidence type="ECO:0000313" key="7">
    <source>
        <dbReference type="Proteomes" id="UP001451571"/>
    </source>
</evidence>
<dbReference type="Pfam" id="PF25309">
    <property type="entry name" value="ELLD"/>
    <property type="match status" value="1"/>
</dbReference>
<dbReference type="InterPro" id="IPR017853">
    <property type="entry name" value="GH"/>
</dbReference>
<dbReference type="Gene3D" id="2.30.30.40">
    <property type="entry name" value="SH3 Domains"/>
    <property type="match status" value="2"/>
</dbReference>
<dbReference type="InterPro" id="IPR057370">
    <property type="entry name" value="ELLD"/>
</dbReference>
<evidence type="ECO:0000256" key="2">
    <source>
        <dbReference type="ARBA" id="ARBA00022801"/>
    </source>
</evidence>
<keyword evidence="7" id="KW-1185">Reference proteome</keyword>
<dbReference type="PANTHER" id="PTHR34135:SF2">
    <property type="entry name" value="LYSOZYME"/>
    <property type="match status" value="1"/>
</dbReference>
<evidence type="ECO:0000256" key="3">
    <source>
        <dbReference type="ARBA" id="ARBA00023295"/>
    </source>
</evidence>
<evidence type="ECO:0000259" key="5">
    <source>
        <dbReference type="Pfam" id="PF25309"/>
    </source>
</evidence>
<dbReference type="Pfam" id="PF01183">
    <property type="entry name" value="Glyco_hydro_25"/>
    <property type="match status" value="1"/>
</dbReference>
<gene>
    <name evidence="6" type="ORF">V6984_08595</name>
</gene>
<organism evidence="6 7">
    <name type="scientific">Kineothrix sedimenti</name>
    <dbReference type="NCBI Taxonomy" id="3123317"/>
    <lineage>
        <taxon>Bacteria</taxon>
        <taxon>Bacillati</taxon>
        <taxon>Bacillota</taxon>
        <taxon>Clostridia</taxon>
        <taxon>Lachnospirales</taxon>
        <taxon>Lachnospiraceae</taxon>
        <taxon>Kineothrix</taxon>
    </lineage>
</organism>
<accession>A0ABZ3F1V7</accession>
<sequence>MSIKIGHSSIDENNKISGGAAGDQTEKEVCIRSWYSKPWQFVLRCKDSNKAELMANACEKGCTNAAIGYDQGSRNSLNTQAQKVNYDLSKITTPCECDCSSFMTVCAQAAGINIPYNSTNAPTTSTMKSAFLSTGEFEVLTDSKYITTDAYLRRGDILVKAGSHTVMALENGSSYNSSITTSSVNASTQKCIDVSSYQGVINWTQVKNSGIALAILRGVTKNGNMDTTFETNYRNAISAGVNIIGVYHFSYSLDEATAKKDAENMISKLNGKNIEIYLDLEWATQGVLGKSKVTSIAKTYVNTCKSLGYTCHIYSNLDWYKNKYNASELSALGCRFWIARYSSSDDGTVKESLKPNIGEYIWQYSSKGKVSGINGNVDMNVIYNYTSSSTQPATTPSNSITETSITLLGKITTTSSNLTIRSQPNTTSTKLGYYTKASVVQLIAKTSNGWYKTDKGYISVSYVCDAIGQVYNCGGLNFRKSNESEIDNVIETLKPGDEINLLKEENGWYKAKAKLEDGTVGVGWVSKKYIKIL</sequence>
<dbReference type="InterPro" id="IPR003646">
    <property type="entry name" value="SH3-like_bac-type"/>
</dbReference>